<dbReference type="GO" id="GO:0090173">
    <property type="term" value="P:regulation of synaptonemal complex assembly"/>
    <property type="evidence" value="ECO:0007669"/>
    <property type="project" value="InterPro"/>
</dbReference>
<protein>
    <submittedName>
        <fullName evidence="1">Uncharacterized protein</fullName>
    </submittedName>
</protein>
<accession>A0A2K0T683</accession>
<sequence>MPFEDITSVARIRKVRSFIDFAATLQSQLSNPLDAGHIELLIADTGHHIQQIHNATQPGSSGPLPPDLAKDAERKGRNLWNLCVRLRREHDAAKPAESTKLIVKARSFAFQMLELGRSAGRAKKDNQSEAVYLMNLALVLGKICIDELDLDLARLALQKAAELMEHLKAIPFDSLDPIGQNERVKLDAEYLTMRTAMVCICAKTYF</sequence>
<gene>
    <name evidence="1" type="ORF">TGAMA5MH_06903</name>
</gene>
<comment type="caution">
    <text evidence="1">The sequence shown here is derived from an EMBL/GenBank/DDBJ whole genome shotgun (WGS) entry which is preliminary data.</text>
</comment>
<evidence type="ECO:0000313" key="2">
    <source>
        <dbReference type="Proteomes" id="UP000236546"/>
    </source>
</evidence>
<reference evidence="1 2" key="1">
    <citation type="submission" date="2017-02" db="EMBL/GenBank/DDBJ databases">
        <title>Genomes of Trichoderma spp. with biocontrol activity.</title>
        <authorList>
            <person name="Gardiner D."/>
            <person name="Kazan K."/>
            <person name="Vos C."/>
            <person name="Harvey P."/>
        </authorList>
    </citation>
    <scope>NUCLEOTIDE SEQUENCE [LARGE SCALE GENOMIC DNA]</scope>
    <source>
        <strain evidence="1 2">A5MH</strain>
    </source>
</reference>
<dbReference type="InterPro" id="IPR039057">
    <property type="entry name" value="Spo22/ZIP4"/>
</dbReference>
<name>A0A2K0T683_9HYPO</name>
<organism evidence="1 2">
    <name type="scientific">Trichoderma gamsii</name>
    <dbReference type="NCBI Taxonomy" id="398673"/>
    <lineage>
        <taxon>Eukaryota</taxon>
        <taxon>Fungi</taxon>
        <taxon>Dikarya</taxon>
        <taxon>Ascomycota</taxon>
        <taxon>Pezizomycotina</taxon>
        <taxon>Sordariomycetes</taxon>
        <taxon>Hypocreomycetidae</taxon>
        <taxon>Hypocreales</taxon>
        <taxon>Hypocreaceae</taxon>
        <taxon>Trichoderma</taxon>
    </lineage>
</organism>
<evidence type="ECO:0000313" key="1">
    <source>
        <dbReference type="EMBL" id="PNP41035.1"/>
    </source>
</evidence>
<dbReference type="Proteomes" id="UP000236546">
    <property type="component" value="Unassembled WGS sequence"/>
</dbReference>
<dbReference type="PANTHER" id="PTHR40375:SF2">
    <property type="entry name" value="SPORULATION-SPECIFIC PROTEIN 22"/>
    <property type="match status" value="1"/>
</dbReference>
<dbReference type="PANTHER" id="PTHR40375">
    <property type="entry name" value="SPORULATION-SPECIFIC PROTEIN 22"/>
    <property type="match status" value="1"/>
</dbReference>
<proteinExistence type="predicted"/>
<dbReference type="AlphaFoldDB" id="A0A2K0T683"/>
<dbReference type="OrthoDB" id="65716at2759"/>
<dbReference type="EMBL" id="MTYH01000059">
    <property type="protein sequence ID" value="PNP41035.1"/>
    <property type="molecule type" value="Genomic_DNA"/>
</dbReference>